<dbReference type="PANTHER" id="PTHR37173:SF1">
    <property type="entry name" value="PROLINE-RICH FAMILY PROTEIN"/>
    <property type="match status" value="1"/>
</dbReference>
<feature type="region of interest" description="Disordered" evidence="1">
    <location>
        <begin position="1"/>
        <end position="21"/>
    </location>
</feature>
<evidence type="ECO:0000313" key="2">
    <source>
        <dbReference type="EMBL" id="PPR98389.1"/>
    </source>
</evidence>
<dbReference type="AlphaFoldDB" id="A0A2P5X515"/>
<organism evidence="2 3">
    <name type="scientific">Gossypium barbadense</name>
    <name type="common">Sea Island cotton</name>
    <name type="synonym">Hibiscus barbadensis</name>
    <dbReference type="NCBI Taxonomy" id="3634"/>
    <lineage>
        <taxon>Eukaryota</taxon>
        <taxon>Viridiplantae</taxon>
        <taxon>Streptophyta</taxon>
        <taxon>Embryophyta</taxon>
        <taxon>Tracheophyta</taxon>
        <taxon>Spermatophyta</taxon>
        <taxon>Magnoliopsida</taxon>
        <taxon>eudicotyledons</taxon>
        <taxon>Gunneridae</taxon>
        <taxon>Pentapetalae</taxon>
        <taxon>rosids</taxon>
        <taxon>malvids</taxon>
        <taxon>Malvales</taxon>
        <taxon>Malvaceae</taxon>
        <taxon>Malvoideae</taxon>
        <taxon>Gossypium</taxon>
    </lineage>
</organism>
<dbReference type="Proteomes" id="UP000239757">
    <property type="component" value="Unassembled WGS sequence"/>
</dbReference>
<feature type="compositionally biased region" description="Polar residues" evidence="1">
    <location>
        <begin position="1"/>
        <end position="13"/>
    </location>
</feature>
<dbReference type="PANTHER" id="PTHR37173">
    <property type="entry name" value="HYDROXYPROLINE-RICH GLYCOPROTEIN FAMILY PROTEIN"/>
    <property type="match status" value="1"/>
</dbReference>
<gene>
    <name evidence="2" type="ORF">GOBAR_AA22274</name>
</gene>
<proteinExistence type="predicted"/>
<sequence>MSNTSSSPTTAIRGSSSGANAASTAVVVAAGGGGVTMTMRGPCPPTTATASTITTSYHEQQCLPTAAVVYPVAPPPPPPPLPHPTHFHPPLKGLPPSLHPKVASSPFPHAETKGYKGVRERTKDDSLVNVRDRKVRISDGASIYSLCRSWLRNGFPDEPQDEQSVENLSTEDLLKRHINRAKKVRSRLRQERLKRIVRYKTRLALLLPPLVLNIKGRVHG</sequence>
<accession>A0A2P5X515</accession>
<name>A0A2P5X515_GOSBA</name>
<evidence type="ECO:0000256" key="1">
    <source>
        <dbReference type="SAM" id="MobiDB-lite"/>
    </source>
</evidence>
<dbReference type="EMBL" id="KZ665656">
    <property type="protein sequence ID" value="PPR98389.1"/>
    <property type="molecule type" value="Genomic_DNA"/>
</dbReference>
<dbReference type="OrthoDB" id="1001001at2759"/>
<evidence type="ECO:0000313" key="3">
    <source>
        <dbReference type="Proteomes" id="UP000239757"/>
    </source>
</evidence>
<protein>
    <submittedName>
        <fullName evidence="2">Uncharacterized protein</fullName>
    </submittedName>
</protein>
<reference evidence="2 3" key="1">
    <citation type="submission" date="2015-01" db="EMBL/GenBank/DDBJ databases">
        <title>Genome of allotetraploid Gossypium barbadense reveals genomic plasticity and fiber elongation in cotton evolution.</title>
        <authorList>
            <person name="Chen X."/>
            <person name="Liu X."/>
            <person name="Zhao B."/>
            <person name="Zheng H."/>
            <person name="Hu Y."/>
            <person name="Lu G."/>
            <person name="Yang C."/>
            <person name="Chen J."/>
            <person name="Shan C."/>
            <person name="Zhang L."/>
            <person name="Zhou Y."/>
            <person name="Wang L."/>
            <person name="Guo W."/>
            <person name="Bai Y."/>
            <person name="Ruan J."/>
            <person name="Shangguan X."/>
            <person name="Mao Y."/>
            <person name="Jiang J."/>
            <person name="Zhu Y."/>
            <person name="Lei J."/>
            <person name="Kang H."/>
            <person name="Chen S."/>
            <person name="He X."/>
            <person name="Wang R."/>
            <person name="Wang Y."/>
            <person name="Chen J."/>
            <person name="Wang L."/>
            <person name="Yu S."/>
            <person name="Wang B."/>
            <person name="Wei J."/>
            <person name="Song S."/>
            <person name="Lu X."/>
            <person name="Gao Z."/>
            <person name="Gu W."/>
            <person name="Deng X."/>
            <person name="Ma D."/>
            <person name="Wang S."/>
            <person name="Liang W."/>
            <person name="Fang L."/>
            <person name="Cai C."/>
            <person name="Zhu X."/>
            <person name="Zhou B."/>
            <person name="Zhang Y."/>
            <person name="Chen Z."/>
            <person name="Xu S."/>
            <person name="Zhu R."/>
            <person name="Wang S."/>
            <person name="Zhang T."/>
            <person name="Zhao G."/>
        </authorList>
    </citation>
    <scope>NUCLEOTIDE SEQUENCE [LARGE SCALE GENOMIC DNA]</scope>
    <source>
        <strain evidence="3">cv. Xinhai21</strain>
        <tissue evidence="2">Leaf</tissue>
    </source>
</reference>